<dbReference type="Gene3D" id="1.10.510.10">
    <property type="entry name" value="Transferase(Phosphotransferase) domain 1"/>
    <property type="match status" value="1"/>
</dbReference>
<feature type="compositionally biased region" description="Polar residues" evidence="11">
    <location>
        <begin position="38"/>
        <end position="54"/>
    </location>
</feature>
<dbReference type="SMART" id="SM00220">
    <property type="entry name" value="S_TKc"/>
    <property type="match status" value="1"/>
</dbReference>
<dbReference type="STRING" id="402676.B6K6Q5"/>
<dbReference type="InterPro" id="IPR000961">
    <property type="entry name" value="AGC-kinase_C"/>
</dbReference>
<evidence type="ECO:0000256" key="9">
    <source>
        <dbReference type="ARBA" id="ARBA00048679"/>
    </source>
</evidence>
<feature type="compositionally biased region" description="Acidic residues" evidence="11">
    <location>
        <begin position="639"/>
        <end position="653"/>
    </location>
</feature>
<dbReference type="GO" id="GO:0038202">
    <property type="term" value="P:TORC1 signaling"/>
    <property type="evidence" value="ECO:0007669"/>
    <property type="project" value="EnsemblFungi"/>
</dbReference>
<dbReference type="Gene3D" id="3.30.200.20">
    <property type="entry name" value="Phosphorylase Kinase, domain 1"/>
    <property type="match status" value="1"/>
</dbReference>
<evidence type="ECO:0000256" key="7">
    <source>
        <dbReference type="ARBA" id="ARBA00022840"/>
    </source>
</evidence>
<dbReference type="GO" id="GO:0005634">
    <property type="term" value="C:nucleus"/>
    <property type="evidence" value="ECO:0000318"/>
    <property type="project" value="GO_Central"/>
</dbReference>
<evidence type="ECO:0000313" key="14">
    <source>
        <dbReference type="EMBL" id="EEB09209.1"/>
    </source>
</evidence>
<keyword evidence="4" id="KW-0808">Transferase</keyword>
<proteinExistence type="predicted"/>
<evidence type="ECO:0000256" key="8">
    <source>
        <dbReference type="ARBA" id="ARBA00047899"/>
    </source>
</evidence>
<keyword evidence="2" id="KW-0723">Serine/threonine-protein kinase</keyword>
<dbReference type="FunFam" id="1.10.510.10:FF:000008">
    <property type="entry name" value="Non-specific serine/threonine protein kinase"/>
    <property type="match status" value="1"/>
</dbReference>
<comment type="catalytic activity">
    <reaction evidence="8">
        <text>L-threonyl-[protein] + ATP = O-phospho-L-threonyl-[protein] + ADP + H(+)</text>
        <dbReference type="Rhea" id="RHEA:46608"/>
        <dbReference type="Rhea" id="RHEA-COMP:11060"/>
        <dbReference type="Rhea" id="RHEA-COMP:11605"/>
        <dbReference type="ChEBI" id="CHEBI:15378"/>
        <dbReference type="ChEBI" id="CHEBI:30013"/>
        <dbReference type="ChEBI" id="CHEBI:30616"/>
        <dbReference type="ChEBI" id="CHEBI:61977"/>
        <dbReference type="ChEBI" id="CHEBI:456216"/>
        <dbReference type="EC" id="2.7.11.1"/>
    </reaction>
</comment>
<dbReference type="PROSITE" id="PS00108">
    <property type="entry name" value="PROTEIN_KINASE_ST"/>
    <property type="match status" value="1"/>
</dbReference>
<evidence type="ECO:0000256" key="4">
    <source>
        <dbReference type="ARBA" id="ARBA00022679"/>
    </source>
</evidence>
<evidence type="ECO:0000259" key="12">
    <source>
        <dbReference type="PROSITE" id="PS50011"/>
    </source>
</evidence>
<dbReference type="PROSITE" id="PS51285">
    <property type="entry name" value="AGC_KINASE_CTER"/>
    <property type="match status" value="1"/>
</dbReference>
<evidence type="ECO:0000259" key="13">
    <source>
        <dbReference type="PROSITE" id="PS51285"/>
    </source>
</evidence>
<feature type="domain" description="AGC-kinase C-terminal" evidence="13">
    <location>
        <begin position="540"/>
        <end position="618"/>
    </location>
</feature>
<dbReference type="JaponicusDB" id="SJAG_04394">
    <property type="gene designation" value="sck2"/>
</dbReference>
<dbReference type="AlphaFoldDB" id="B6K6Q5"/>
<gene>
    <name evidence="15" type="primary">sck2</name>
    <name evidence="14" type="ORF">SJAG_04394</name>
</gene>
<evidence type="ECO:0000256" key="2">
    <source>
        <dbReference type="ARBA" id="ARBA00022527"/>
    </source>
</evidence>
<dbReference type="InterPro" id="IPR011009">
    <property type="entry name" value="Kinase-like_dom_sf"/>
</dbReference>
<dbReference type="GO" id="GO:0004674">
    <property type="term" value="F:protein serine/threonine kinase activity"/>
    <property type="evidence" value="ECO:0000318"/>
    <property type="project" value="GO_Central"/>
</dbReference>
<dbReference type="InterPro" id="IPR008271">
    <property type="entry name" value="Ser/Thr_kinase_AS"/>
</dbReference>
<dbReference type="InterPro" id="IPR000719">
    <property type="entry name" value="Prot_kinase_dom"/>
</dbReference>
<evidence type="ECO:0000313" key="16">
    <source>
        <dbReference type="Proteomes" id="UP000001744"/>
    </source>
</evidence>
<evidence type="ECO:0000313" key="15">
    <source>
        <dbReference type="JaponicusDB" id="SJAG_04394"/>
    </source>
</evidence>
<feature type="domain" description="Protein kinase" evidence="12">
    <location>
        <begin position="278"/>
        <end position="539"/>
    </location>
</feature>
<sequence length="660" mass="73532">MVEFAKNLFGFSRGRSSNKKLSVSGDEKNDKSSKKSSTAGSGAVSESSNTSCPRNQEDSADTDQPDDSTAQASQQESQLQRGIGGLQPQRTNSEYYPKAEQKVIGTLKVRLESLQAGKDTPSLEVELLNQNSDFYGVFDYDSASFPTPSMCVSHIRTNAAISIPTRESRSNSRSSSALGVRTVASKSGAGSPASPMDFHAVFDVAADKEMKLIIYDKANNNCRVAQCQFIPPFAAGSAATRVLELQMTEPYKRLHGLTAKVYFYCQQNLKHSYSPDDFQVLKLLGKGTFGQVYLVCKKDTKRIYAMKVLSKKLIVRRKEVAHTVGERNILVRTSLSYSPFIVGLKFSFQTPSDLYLVTDYMAGGELFWHLQKAVRFPEDRAKFYTAELLLALQELHSHGIVYRDLKPENILLDVKGHIALCDFGLSKANLSVGTTTRTFCGTTDYLAPEVILDEKGYTMMVDFWSLGVLLYEMTCGWSPFYADDTQQLYRNIVFGKVRFPRGVLSPEARDFIKQLLNRNPELRLGAKGDAAEVKQHPFFRGIDWDALAQKRVQPPFRPEVSNESDVSNFDTEFTSTNVTSRNLITEDDMSNSVPLSSTIQNGFKGFTYVNDSSLDERMQQLHSASPVPPSHSNHADGDVSMEEVAQEPDDEEMFLGQYEP</sequence>
<dbReference type="eggNOG" id="KOG0598">
    <property type="taxonomic scope" value="Eukaryota"/>
</dbReference>
<dbReference type="EMBL" id="KE651167">
    <property type="protein sequence ID" value="EEB09209.1"/>
    <property type="molecule type" value="Genomic_DNA"/>
</dbReference>
<protein>
    <recommendedName>
        <fullName evidence="1">non-specific serine/threonine protein kinase</fullName>
        <ecNumber evidence="1">2.7.11.1</ecNumber>
    </recommendedName>
</protein>
<evidence type="ECO:0000256" key="6">
    <source>
        <dbReference type="ARBA" id="ARBA00022777"/>
    </source>
</evidence>
<dbReference type="HOGENOM" id="CLU_000288_52_3_1"/>
<evidence type="ECO:0000256" key="1">
    <source>
        <dbReference type="ARBA" id="ARBA00012513"/>
    </source>
</evidence>
<feature type="binding site" evidence="10">
    <location>
        <position position="307"/>
    </location>
    <ligand>
        <name>ATP</name>
        <dbReference type="ChEBI" id="CHEBI:30616"/>
    </ligand>
</feature>
<name>B6K6Q5_SCHJY</name>
<dbReference type="InterPro" id="IPR017892">
    <property type="entry name" value="Pkinase_C"/>
</dbReference>
<evidence type="ECO:0000256" key="5">
    <source>
        <dbReference type="ARBA" id="ARBA00022741"/>
    </source>
</evidence>
<reference evidence="14 16" key="1">
    <citation type="journal article" date="2011" name="Science">
        <title>Comparative functional genomics of the fission yeasts.</title>
        <authorList>
            <person name="Rhind N."/>
            <person name="Chen Z."/>
            <person name="Yassour M."/>
            <person name="Thompson D.A."/>
            <person name="Haas B.J."/>
            <person name="Habib N."/>
            <person name="Wapinski I."/>
            <person name="Roy S."/>
            <person name="Lin M.F."/>
            <person name="Heiman D.I."/>
            <person name="Young S.K."/>
            <person name="Furuya K."/>
            <person name="Guo Y."/>
            <person name="Pidoux A."/>
            <person name="Chen H.M."/>
            <person name="Robbertse B."/>
            <person name="Goldberg J.M."/>
            <person name="Aoki K."/>
            <person name="Bayne E.H."/>
            <person name="Berlin A.M."/>
            <person name="Desjardins C.A."/>
            <person name="Dobbs E."/>
            <person name="Dukaj L."/>
            <person name="Fan L."/>
            <person name="FitzGerald M.G."/>
            <person name="French C."/>
            <person name="Gujja S."/>
            <person name="Hansen K."/>
            <person name="Keifenheim D."/>
            <person name="Levin J.Z."/>
            <person name="Mosher R.A."/>
            <person name="Mueller C.A."/>
            <person name="Pfiffner J."/>
            <person name="Priest M."/>
            <person name="Russ C."/>
            <person name="Smialowska A."/>
            <person name="Swoboda P."/>
            <person name="Sykes S.M."/>
            <person name="Vaughn M."/>
            <person name="Vengrova S."/>
            <person name="Yoder R."/>
            <person name="Zeng Q."/>
            <person name="Allshire R."/>
            <person name="Baulcombe D."/>
            <person name="Birren B.W."/>
            <person name="Brown W."/>
            <person name="Ekwall K."/>
            <person name="Kellis M."/>
            <person name="Leatherwood J."/>
            <person name="Levin H."/>
            <person name="Margalit H."/>
            <person name="Martienssen R."/>
            <person name="Nieduszynski C.A."/>
            <person name="Spatafora J.W."/>
            <person name="Friedman N."/>
            <person name="Dalgaard J.Z."/>
            <person name="Baumann P."/>
            <person name="Niki H."/>
            <person name="Regev A."/>
            <person name="Nusbaum C."/>
        </authorList>
    </citation>
    <scope>NUCLEOTIDE SEQUENCE [LARGE SCALE GENOMIC DNA]</scope>
    <source>
        <strain evidence="16">yFS275 / FY16936</strain>
    </source>
</reference>
<dbReference type="PANTHER" id="PTHR24351">
    <property type="entry name" value="RIBOSOMAL PROTEIN S6 KINASE"/>
    <property type="match status" value="1"/>
</dbReference>
<keyword evidence="6 14" id="KW-0418">Kinase</keyword>
<feature type="compositionally biased region" description="Polar residues" evidence="11">
    <location>
        <begin position="67"/>
        <end position="80"/>
    </location>
</feature>
<evidence type="ECO:0000256" key="3">
    <source>
        <dbReference type="ARBA" id="ARBA00022553"/>
    </source>
</evidence>
<feature type="region of interest" description="Disordered" evidence="11">
    <location>
        <begin position="1"/>
        <end position="97"/>
    </location>
</feature>
<dbReference type="GO" id="GO:0005737">
    <property type="term" value="C:cytoplasm"/>
    <property type="evidence" value="ECO:0000318"/>
    <property type="project" value="GO_Central"/>
</dbReference>
<dbReference type="SUPFAM" id="SSF56112">
    <property type="entry name" value="Protein kinase-like (PK-like)"/>
    <property type="match status" value="1"/>
</dbReference>
<dbReference type="Pfam" id="PF00069">
    <property type="entry name" value="Pkinase"/>
    <property type="match status" value="1"/>
</dbReference>
<keyword evidence="5 10" id="KW-0547">Nucleotide-binding</keyword>
<comment type="catalytic activity">
    <reaction evidence="9">
        <text>L-seryl-[protein] + ATP = O-phospho-L-seryl-[protein] + ADP + H(+)</text>
        <dbReference type="Rhea" id="RHEA:17989"/>
        <dbReference type="Rhea" id="RHEA-COMP:9863"/>
        <dbReference type="Rhea" id="RHEA-COMP:11604"/>
        <dbReference type="ChEBI" id="CHEBI:15378"/>
        <dbReference type="ChEBI" id="CHEBI:29999"/>
        <dbReference type="ChEBI" id="CHEBI:30616"/>
        <dbReference type="ChEBI" id="CHEBI:83421"/>
        <dbReference type="ChEBI" id="CHEBI:456216"/>
        <dbReference type="EC" id="2.7.11.1"/>
    </reaction>
</comment>
<dbReference type="OrthoDB" id="63267at2759"/>
<keyword evidence="7 10" id="KW-0067">ATP-binding</keyword>
<dbReference type="SMART" id="SM00133">
    <property type="entry name" value="S_TK_X"/>
    <property type="match status" value="1"/>
</dbReference>
<dbReference type="GO" id="GO:0106310">
    <property type="term" value="F:protein serine kinase activity"/>
    <property type="evidence" value="ECO:0007669"/>
    <property type="project" value="RHEA"/>
</dbReference>
<dbReference type="GeneID" id="7050944"/>
<dbReference type="VEuPathDB" id="FungiDB:SJAG_04394"/>
<keyword evidence="3" id="KW-0597">Phosphoprotein</keyword>
<evidence type="ECO:0000256" key="10">
    <source>
        <dbReference type="PROSITE-ProRule" id="PRU10141"/>
    </source>
</evidence>
<dbReference type="GO" id="GO:0010972">
    <property type="term" value="P:negative regulation of G2/M transition of mitotic cell cycle"/>
    <property type="evidence" value="ECO:0007669"/>
    <property type="project" value="EnsemblFungi"/>
</dbReference>
<dbReference type="Pfam" id="PF00433">
    <property type="entry name" value="Pkinase_C"/>
    <property type="match status" value="1"/>
</dbReference>
<dbReference type="EC" id="2.7.11.1" evidence="1"/>
<organism evidence="14 16">
    <name type="scientific">Schizosaccharomyces japonicus (strain yFS275 / FY16936)</name>
    <name type="common">Fission yeast</name>
    <dbReference type="NCBI Taxonomy" id="402676"/>
    <lineage>
        <taxon>Eukaryota</taxon>
        <taxon>Fungi</taxon>
        <taxon>Dikarya</taxon>
        <taxon>Ascomycota</taxon>
        <taxon>Taphrinomycotina</taxon>
        <taxon>Schizosaccharomycetes</taxon>
        <taxon>Schizosaccharomycetales</taxon>
        <taxon>Schizosaccharomycetaceae</taxon>
        <taxon>Schizosaccharomyces</taxon>
    </lineage>
</organism>
<dbReference type="PROSITE" id="PS00107">
    <property type="entry name" value="PROTEIN_KINASE_ATP"/>
    <property type="match status" value="1"/>
</dbReference>
<dbReference type="GO" id="GO:0031138">
    <property type="term" value="P:negative regulation of conjugation with cellular fusion"/>
    <property type="evidence" value="ECO:0007669"/>
    <property type="project" value="EnsemblFungi"/>
</dbReference>
<dbReference type="GO" id="GO:0005524">
    <property type="term" value="F:ATP binding"/>
    <property type="evidence" value="ECO:0007669"/>
    <property type="project" value="UniProtKB-UniRule"/>
</dbReference>
<feature type="region of interest" description="Disordered" evidence="11">
    <location>
        <begin position="619"/>
        <end position="660"/>
    </location>
</feature>
<keyword evidence="16" id="KW-1185">Reference proteome</keyword>
<dbReference type="InterPro" id="IPR017441">
    <property type="entry name" value="Protein_kinase_ATP_BS"/>
</dbReference>
<accession>B6K6Q5</accession>
<dbReference type="RefSeq" id="XP_002175502.1">
    <property type="nucleotide sequence ID" value="XM_002175466.2"/>
</dbReference>
<evidence type="ECO:0000256" key="11">
    <source>
        <dbReference type="SAM" id="MobiDB-lite"/>
    </source>
</evidence>
<dbReference type="Proteomes" id="UP000001744">
    <property type="component" value="Unassembled WGS sequence"/>
</dbReference>
<dbReference type="FunFam" id="3.30.200.20:FF:000116">
    <property type="entry name" value="Non-specific serine/threonine protein kinase"/>
    <property type="match status" value="1"/>
</dbReference>
<dbReference type="PROSITE" id="PS50011">
    <property type="entry name" value="PROTEIN_KINASE_DOM"/>
    <property type="match status" value="1"/>
</dbReference>